<evidence type="ECO:0000313" key="3">
    <source>
        <dbReference type="Proteomes" id="UP000704712"/>
    </source>
</evidence>
<dbReference type="InterPro" id="IPR054722">
    <property type="entry name" value="PolX-like_BBD"/>
</dbReference>
<sequence>MESDESSLRSREPSAELRRIHDPVIAGGVPIIDSGSTYHITRDSTKRFDMKECRMYAVELADGELITGERMGKMKLDDVNKIVLDNVVYAPGFNQTLISVKQLIDQGIKGEFTDKECFIYDKPVYAGVSRGVYTLKIPSRLASLRAQIQWKTGTNA</sequence>
<reference evidence="2" key="1">
    <citation type="submission" date="2020-03" db="EMBL/GenBank/DDBJ databases">
        <title>Hybrid Assembly of Korean Phytophthora infestans isolates.</title>
        <authorList>
            <person name="Prokchorchik M."/>
            <person name="Lee Y."/>
            <person name="Seo J."/>
            <person name="Cho J.-H."/>
            <person name="Park Y.-E."/>
            <person name="Jang D.-C."/>
            <person name="Im J.-S."/>
            <person name="Choi J.-G."/>
            <person name="Park H.-J."/>
            <person name="Lee G.-B."/>
            <person name="Lee Y.-G."/>
            <person name="Hong S.-Y."/>
            <person name="Cho K."/>
            <person name="Sohn K.H."/>
        </authorList>
    </citation>
    <scope>NUCLEOTIDE SEQUENCE</scope>
    <source>
        <strain evidence="2">KR_2_A2</strain>
    </source>
</reference>
<proteinExistence type="predicted"/>
<organism evidence="2 3">
    <name type="scientific">Phytophthora infestans</name>
    <name type="common">Potato late blight agent</name>
    <name type="synonym">Botrytis infestans</name>
    <dbReference type="NCBI Taxonomy" id="4787"/>
    <lineage>
        <taxon>Eukaryota</taxon>
        <taxon>Sar</taxon>
        <taxon>Stramenopiles</taxon>
        <taxon>Oomycota</taxon>
        <taxon>Peronosporomycetes</taxon>
        <taxon>Peronosporales</taxon>
        <taxon>Peronosporaceae</taxon>
        <taxon>Phytophthora</taxon>
    </lineage>
</organism>
<gene>
    <name evidence="2" type="ORF">GN958_ATG11813</name>
</gene>
<accession>A0A8S9UHQ7</accession>
<comment type="caution">
    <text evidence="2">The sequence shown here is derived from an EMBL/GenBank/DDBJ whole genome shotgun (WGS) entry which is preliminary data.</text>
</comment>
<protein>
    <recommendedName>
        <fullName evidence="1">Retrovirus-related Pol polyprotein from transposon TNT 1-94-like beta-barrel domain-containing protein</fullName>
    </recommendedName>
</protein>
<evidence type="ECO:0000259" key="1">
    <source>
        <dbReference type="Pfam" id="PF22936"/>
    </source>
</evidence>
<dbReference type="AlphaFoldDB" id="A0A8S9UHQ7"/>
<evidence type="ECO:0000313" key="2">
    <source>
        <dbReference type="EMBL" id="KAF4138997.1"/>
    </source>
</evidence>
<name>A0A8S9UHQ7_PHYIN</name>
<feature type="domain" description="Retrovirus-related Pol polyprotein from transposon TNT 1-94-like beta-barrel" evidence="1">
    <location>
        <begin position="31"/>
        <end position="107"/>
    </location>
</feature>
<dbReference type="EMBL" id="JAACNO010001607">
    <property type="protein sequence ID" value="KAF4138997.1"/>
    <property type="molecule type" value="Genomic_DNA"/>
</dbReference>
<dbReference type="Pfam" id="PF22936">
    <property type="entry name" value="Pol_BBD"/>
    <property type="match status" value="1"/>
</dbReference>
<dbReference type="Proteomes" id="UP000704712">
    <property type="component" value="Unassembled WGS sequence"/>
</dbReference>